<sequence precursor="true">MEFSRFFRTLLTCPFIMGLCPAIALAAAPTPQKIFAVSQTQPGGVAEIPGAPSDSLIFYDVTDIGNGASSGVFNNDPLFSVWMGFEIFEGERNELPEGLPAGNREEFSAFTFNPANGTIYAAAFDSGAPSALDGVGDTQGDFDLYRIDYQSILKDFTDNARPKGTIYAPKTLNITTANEQFLSDISSPLFDGLVDGLANDIPHPSLVNTVHLPGAFQKIGEVGRSQSSTSFFDYQIDFLNPETLLLMDANFGTTDPATQDFNIRTLSRASTSQGAATIPPDLFPNTPTDQQGGFNSVNNTESWNSKIAGFLNLDAAGITTPRGWTLVKNNGTLGIWAADSDGGGDDFAFYELDLSGPNPTATKKELFTSPTGGPYANQISLAEDPTSDTTTNDGEIDHLFVDKNGNLVIVESGFFDTTMGSTTPPLGNGGETAQEPRVFTVGIADYNSPDSDGSGFNEVVPTGPAGTGFNDSSPWAVTASIPVTGAIDNDDDVTNSTRVAYDKSTGYLYIVDQDTGFTEDIYVFDPATGTIVYSELNPFDIGIFNRGTLKVFTRGDIDGSGEVTYADIQALADGIADPTLGGTVSASVGAEWYDLTGDASLTAADVTELVENILGTKLGDFDLDGDVDGNDFLVYQRGPQFDAGDLADWQLNYGFSNMAPLASGTAVPEPAAVSMILLGLAGMSIRGRNR</sequence>
<dbReference type="AlphaFoldDB" id="A0A5B9QIH6"/>
<evidence type="ECO:0000256" key="2">
    <source>
        <dbReference type="SAM" id="SignalP"/>
    </source>
</evidence>
<dbReference type="PROSITE" id="PS00018">
    <property type="entry name" value="EF_HAND_1"/>
    <property type="match status" value="1"/>
</dbReference>
<dbReference type="EMBL" id="CP042913">
    <property type="protein sequence ID" value="QEG34031.1"/>
    <property type="molecule type" value="Genomic_DNA"/>
</dbReference>
<reference evidence="3 4" key="1">
    <citation type="submission" date="2019-08" db="EMBL/GenBank/DDBJ databases">
        <title>Deep-cultivation of Planctomycetes and their phenomic and genomic characterization uncovers novel biology.</title>
        <authorList>
            <person name="Wiegand S."/>
            <person name="Jogler M."/>
            <person name="Boedeker C."/>
            <person name="Pinto D."/>
            <person name="Vollmers J."/>
            <person name="Rivas-Marin E."/>
            <person name="Kohn T."/>
            <person name="Peeters S.H."/>
            <person name="Heuer A."/>
            <person name="Rast P."/>
            <person name="Oberbeckmann S."/>
            <person name="Bunk B."/>
            <person name="Jeske O."/>
            <person name="Meyerdierks A."/>
            <person name="Storesund J.E."/>
            <person name="Kallscheuer N."/>
            <person name="Luecker S."/>
            <person name="Lage O.M."/>
            <person name="Pohl T."/>
            <person name="Merkel B.J."/>
            <person name="Hornburger P."/>
            <person name="Mueller R.-W."/>
            <person name="Bruemmer F."/>
            <person name="Labrenz M."/>
            <person name="Spormann A.M."/>
            <person name="Op den Camp H."/>
            <person name="Overmann J."/>
            <person name="Amann R."/>
            <person name="Jetten M.S.M."/>
            <person name="Mascher T."/>
            <person name="Medema M.H."/>
            <person name="Devos D.P."/>
            <person name="Kaster A.-K."/>
            <person name="Ovreas L."/>
            <person name="Rohde M."/>
            <person name="Galperin M.Y."/>
            <person name="Jogler C."/>
        </authorList>
    </citation>
    <scope>NUCLEOTIDE SEQUENCE [LARGE SCALE GENOMIC DNA]</scope>
    <source>
        <strain evidence="3 4">Pr1d</strain>
    </source>
</reference>
<evidence type="ECO:0000256" key="1">
    <source>
        <dbReference type="SAM" id="MobiDB-lite"/>
    </source>
</evidence>
<protein>
    <recommendedName>
        <fullName evidence="5">PEP-CTERM protein-sorting domain-containing protein</fullName>
    </recommendedName>
</protein>
<feature type="signal peptide" evidence="2">
    <location>
        <begin position="1"/>
        <end position="26"/>
    </location>
</feature>
<gene>
    <name evidence="3" type="ORF">Pr1d_13030</name>
</gene>
<accession>A0A5B9QIH6</accession>
<evidence type="ECO:0000313" key="3">
    <source>
        <dbReference type="EMBL" id="QEG34031.1"/>
    </source>
</evidence>
<evidence type="ECO:0000313" key="4">
    <source>
        <dbReference type="Proteomes" id="UP000323917"/>
    </source>
</evidence>
<keyword evidence="4" id="KW-1185">Reference proteome</keyword>
<evidence type="ECO:0008006" key="5">
    <source>
        <dbReference type="Google" id="ProtNLM"/>
    </source>
</evidence>
<organism evidence="3 4">
    <name type="scientific">Bythopirellula goksoeyrii</name>
    <dbReference type="NCBI Taxonomy" id="1400387"/>
    <lineage>
        <taxon>Bacteria</taxon>
        <taxon>Pseudomonadati</taxon>
        <taxon>Planctomycetota</taxon>
        <taxon>Planctomycetia</taxon>
        <taxon>Pirellulales</taxon>
        <taxon>Lacipirellulaceae</taxon>
        <taxon>Bythopirellula</taxon>
    </lineage>
</organism>
<dbReference type="RefSeq" id="WP_148072728.1">
    <property type="nucleotide sequence ID" value="NZ_CP042913.1"/>
</dbReference>
<dbReference type="KEGG" id="bgok:Pr1d_13030"/>
<dbReference type="OrthoDB" id="224352at2"/>
<keyword evidence="2" id="KW-0732">Signal</keyword>
<proteinExistence type="predicted"/>
<feature type="chain" id="PRO_5023029840" description="PEP-CTERM protein-sorting domain-containing protein" evidence="2">
    <location>
        <begin position="27"/>
        <end position="690"/>
    </location>
</feature>
<name>A0A5B9QIH6_9BACT</name>
<feature type="region of interest" description="Disordered" evidence="1">
    <location>
        <begin position="369"/>
        <end position="393"/>
    </location>
</feature>
<dbReference type="Proteomes" id="UP000323917">
    <property type="component" value="Chromosome"/>
</dbReference>
<dbReference type="InterPro" id="IPR018247">
    <property type="entry name" value="EF_Hand_1_Ca_BS"/>
</dbReference>